<feature type="transmembrane region" description="Helical" evidence="9">
    <location>
        <begin position="118"/>
        <end position="138"/>
    </location>
</feature>
<protein>
    <recommendedName>
        <fullName evidence="3 8">Cytochrome c oxidase subunit 3</fullName>
    </recommendedName>
</protein>
<dbReference type="Gene3D" id="1.10.287.70">
    <property type="match status" value="1"/>
</dbReference>
<feature type="domain" description="Heme-copper oxidase subunit III family profile" evidence="10">
    <location>
        <begin position="1"/>
        <end position="252"/>
    </location>
</feature>
<evidence type="ECO:0000313" key="11">
    <source>
        <dbReference type="EMBL" id="AJY78503.1"/>
    </source>
</evidence>
<dbReference type="InterPro" id="IPR035973">
    <property type="entry name" value="Cyt_c_oxidase_su3-like_sf"/>
</dbReference>
<dbReference type="CDD" id="cd01665">
    <property type="entry name" value="Cyt_c_Oxidase_III"/>
    <property type="match status" value="1"/>
</dbReference>
<keyword evidence="4 8" id="KW-0812">Transmembrane</keyword>
<comment type="subcellular location">
    <subcellularLocation>
        <location evidence="1">Membrane</location>
        <topology evidence="1">Multi-pass membrane protein</topology>
    </subcellularLocation>
</comment>
<feature type="transmembrane region" description="Helical" evidence="9">
    <location>
        <begin position="229"/>
        <end position="250"/>
    </location>
</feature>
<dbReference type="Pfam" id="PF00510">
    <property type="entry name" value="COX3"/>
    <property type="match status" value="1"/>
</dbReference>
<dbReference type="InterPro" id="IPR024791">
    <property type="entry name" value="Cyt_c/ubiquinol_Oxase_su3"/>
</dbReference>
<evidence type="ECO:0000256" key="1">
    <source>
        <dbReference type="ARBA" id="ARBA00004141"/>
    </source>
</evidence>
<dbReference type="AlphaFoldDB" id="A0A141AX68"/>
<evidence type="ECO:0000256" key="9">
    <source>
        <dbReference type="SAM" id="Phobius"/>
    </source>
</evidence>
<evidence type="ECO:0000256" key="8">
    <source>
        <dbReference type="RuleBase" id="RU003375"/>
    </source>
</evidence>
<dbReference type="PANTHER" id="PTHR11403:SF7">
    <property type="entry name" value="CYTOCHROME C OXIDASE SUBUNIT 3"/>
    <property type="match status" value="1"/>
</dbReference>
<gene>
    <name evidence="11" type="primary">COIII</name>
</gene>
<sequence length="256" mass="28804">MAHSGWPILVGMMAYCLVVAIMSWLHGWLSAICPVVALMLLVGAGSFWWRDIIRESSFQGQHTKKEQKALWVGFVLFICSEVMLFFSFFWAFFHSSLAPSVELGCYWPPVGIQPVNPWGAPASMTVVLVCSGVCANWAMHGLKSDNLVESNKGMVMAVVLGLLFLLLQVCEYYDCCFTISDSVFGSVFFLITGFHGSHVIAGTIFLIVQGYRNNNNHFSSSHHLGFEFSVWYWHFVDVIWLFVVGIIYVWGGWWGS</sequence>
<keyword evidence="8 11" id="KW-0496">Mitochondrion</keyword>
<name>A0A141AX68_9BIVA</name>
<evidence type="ECO:0000256" key="4">
    <source>
        <dbReference type="ARBA" id="ARBA00022692"/>
    </source>
</evidence>
<dbReference type="EMBL" id="KP091889">
    <property type="protein sequence ID" value="AJY78503.1"/>
    <property type="molecule type" value="Genomic_DNA"/>
</dbReference>
<feature type="transmembrane region" description="Helical" evidence="9">
    <location>
        <begin position="28"/>
        <end position="49"/>
    </location>
</feature>
<dbReference type="GO" id="GO:0004129">
    <property type="term" value="F:cytochrome-c oxidase activity"/>
    <property type="evidence" value="ECO:0007669"/>
    <property type="project" value="InterPro"/>
</dbReference>
<keyword evidence="6 9" id="KW-1133">Transmembrane helix</keyword>
<dbReference type="Gene3D" id="1.20.120.80">
    <property type="entry name" value="Cytochrome c oxidase, subunit III, four-helix bundle"/>
    <property type="match status" value="1"/>
</dbReference>
<evidence type="ECO:0000256" key="3">
    <source>
        <dbReference type="ARBA" id="ARBA00015944"/>
    </source>
</evidence>
<comment type="similarity">
    <text evidence="2 8">Belongs to the cytochrome c oxidase subunit 3 family.</text>
</comment>
<keyword evidence="7 9" id="KW-0472">Membrane</keyword>
<reference evidence="11" key="1">
    <citation type="submission" date="2014-10" db="EMBL/GenBank/DDBJ databases">
        <authorList>
            <person name="Seo M.-J."/>
            <person name="Seok Y.J."/>
            <person name="Cha I.-T."/>
        </authorList>
    </citation>
    <scope>NUCLEOTIDE SEQUENCE</scope>
    <source>
        <strain evidence="11">CL_98</strain>
        <tissue evidence="11">Adductor muscle</tissue>
    </source>
</reference>
<feature type="transmembrane region" description="Helical" evidence="9">
    <location>
        <begin position="70"/>
        <end position="93"/>
    </location>
</feature>
<feature type="transmembrane region" description="Helical" evidence="9">
    <location>
        <begin position="5"/>
        <end position="22"/>
    </location>
</feature>
<dbReference type="GO" id="GO:0016020">
    <property type="term" value="C:membrane"/>
    <property type="evidence" value="ECO:0007669"/>
    <property type="project" value="UniProtKB-SubCell"/>
</dbReference>
<evidence type="ECO:0000256" key="5">
    <source>
        <dbReference type="ARBA" id="ARBA00022967"/>
    </source>
</evidence>
<dbReference type="GO" id="GO:0006123">
    <property type="term" value="P:mitochondrial electron transport, cytochrome c to oxygen"/>
    <property type="evidence" value="ECO:0007669"/>
    <property type="project" value="TreeGrafter"/>
</dbReference>
<evidence type="ECO:0000256" key="2">
    <source>
        <dbReference type="ARBA" id="ARBA00010581"/>
    </source>
</evidence>
<organism evidence="11">
    <name type="scientific">Cucullaea labiata</name>
    <dbReference type="NCBI Taxonomy" id="142556"/>
    <lineage>
        <taxon>Eukaryota</taxon>
        <taxon>Metazoa</taxon>
        <taxon>Spiralia</taxon>
        <taxon>Lophotrochozoa</taxon>
        <taxon>Mollusca</taxon>
        <taxon>Bivalvia</taxon>
        <taxon>Autobranchia</taxon>
        <taxon>Pteriomorphia</taxon>
        <taxon>Arcoida</taxon>
        <taxon>Arcoidea</taxon>
        <taxon>Cucullaeidae</taxon>
        <taxon>Cucullaea</taxon>
    </lineage>
</organism>
<evidence type="ECO:0000259" key="10">
    <source>
        <dbReference type="PROSITE" id="PS50253"/>
    </source>
</evidence>
<dbReference type="PANTHER" id="PTHR11403">
    <property type="entry name" value="CYTOCHROME C OXIDASE SUBUNIT III"/>
    <property type="match status" value="1"/>
</dbReference>
<dbReference type="GO" id="GO:0005739">
    <property type="term" value="C:mitochondrion"/>
    <property type="evidence" value="ECO:0007669"/>
    <property type="project" value="TreeGrafter"/>
</dbReference>
<accession>A0A141AX68</accession>
<feature type="transmembrane region" description="Helical" evidence="9">
    <location>
        <begin position="187"/>
        <end position="208"/>
    </location>
</feature>
<dbReference type="InterPro" id="IPR033945">
    <property type="entry name" value="Cyt_c_oxase_su3_dom"/>
</dbReference>
<keyword evidence="5" id="KW-1278">Translocase</keyword>
<evidence type="ECO:0000256" key="6">
    <source>
        <dbReference type="ARBA" id="ARBA00022989"/>
    </source>
</evidence>
<dbReference type="InterPro" id="IPR013833">
    <property type="entry name" value="Cyt_c_oxidase_su3_a-hlx"/>
</dbReference>
<evidence type="ECO:0000256" key="7">
    <source>
        <dbReference type="ARBA" id="ARBA00023136"/>
    </source>
</evidence>
<dbReference type="InterPro" id="IPR000298">
    <property type="entry name" value="Cyt_c_oxidase-like_su3"/>
</dbReference>
<comment type="function">
    <text evidence="8">Component of the cytochrome c oxidase, the last enzyme in the mitochondrial electron transport chain which drives oxidative phosphorylation. The respiratory chain contains 3 multisubunit complexes succinate dehydrogenase (complex II, CII), ubiquinol-cytochrome c oxidoreductase (cytochrome b-c1 complex, complex III, CIII) and cytochrome c oxidase (complex IV, CIV), that cooperate to transfer electrons derived from NADH and succinate to molecular oxygen, creating an electrochemical gradient over the inner membrane that drives transmembrane transport and the ATP synthase. Cytochrome c oxidase is the component of the respiratory chain that catalyzes the reduction of oxygen to water. Electrons originating from reduced cytochrome c in the intermembrane space (IMS) are transferred via the dinuclear copper A center (CU(A)) of subunit 2 and heme A of subunit 1 to the active site in subunit 1, a binuclear center (BNC) formed by heme A3 and copper B (CU(B)). The BNC reduces molecular oxygen to 2 water molecules using 4 electrons from cytochrome c in the IMS and 4 protons from the mitochondrial matrix.</text>
</comment>
<dbReference type="SUPFAM" id="SSF81452">
    <property type="entry name" value="Cytochrome c oxidase subunit III-like"/>
    <property type="match status" value="1"/>
</dbReference>
<feature type="transmembrane region" description="Helical" evidence="9">
    <location>
        <begin position="150"/>
        <end position="167"/>
    </location>
</feature>
<dbReference type="PROSITE" id="PS50253">
    <property type="entry name" value="COX3"/>
    <property type="match status" value="1"/>
</dbReference>
<proteinExistence type="inferred from homology"/>
<geneLocation type="mitochondrion" evidence="11"/>